<feature type="transmembrane region" description="Helical" evidence="7">
    <location>
        <begin position="64"/>
        <end position="83"/>
    </location>
</feature>
<keyword evidence="4 7" id="KW-1133">Transmembrane helix</keyword>
<evidence type="ECO:0000313" key="10">
    <source>
        <dbReference type="Proteomes" id="UP000006906"/>
    </source>
</evidence>
<dbReference type="InterPro" id="IPR036938">
    <property type="entry name" value="PAP2/HPO_sf"/>
</dbReference>
<keyword evidence="10" id="KW-1185">Reference proteome</keyword>
<protein>
    <recommendedName>
        <fullName evidence="8">Phosphatidic acid phosphatase type 2/haloperoxidase domain-containing protein</fullName>
    </recommendedName>
</protein>
<organism evidence="9 10">
    <name type="scientific">Chlamydomonas reinhardtii</name>
    <name type="common">Chlamydomonas smithii</name>
    <dbReference type="NCBI Taxonomy" id="3055"/>
    <lineage>
        <taxon>Eukaryota</taxon>
        <taxon>Viridiplantae</taxon>
        <taxon>Chlorophyta</taxon>
        <taxon>core chlorophytes</taxon>
        <taxon>Chlorophyceae</taxon>
        <taxon>CS clade</taxon>
        <taxon>Chlamydomonadales</taxon>
        <taxon>Chlamydomonadaceae</taxon>
        <taxon>Chlamydomonas</taxon>
    </lineage>
</organism>
<dbReference type="PANTHER" id="PTHR10165:SF35">
    <property type="entry name" value="RE23632P"/>
    <property type="match status" value="1"/>
</dbReference>
<keyword evidence="5 7" id="KW-0472">Membrane</keyword>
<feature type="compositionally biased region" description="Gly residues" evidence="6">
    <location>
        <begin position="268"/>
        <end position="279"/>
    </location>
</feature>
<feature type="transmembrane region" description="Helical" evidence="7">
    <location>
        <begin position="211"/>
        <end position="234"/>
    </location>
</feature>
<evidence type="ECO:0000256" key="3">
    <source>
        <dbReference type="ARBA" id="ARBA00022692"/>
    </source>
</evidence>
<name>A0A2K3DT60_CHLRE</name>
<evidence type="ECO:0000259" key="8">
    <source>
        <dbReference type="SMART" id="SM00014"/>
    </source>
</evidence>
<feature type="transmembrane region" description="Helical" evidence="7">
    <location>
        <begin position="150"/>
        <end position="167"/>
    </location>
</feature>
<dbReference type="Gramene" id="PNW83707">
    <property type="protein sequence ID" value="PNW83707"/>
    <property type="gene ID" value="CHLRE_05g240000v5"/>
</dbReference>
<dbReference type="Pfam" id="PF01569">
    <property type="entry name" value="PAP2"/>
    <property type="match status" value="1"/>
</dbReference>
<dbReference type="STRING" id="3055.A0A2K3DT60"/>
<dbReference type="GO" id="GO:0008195">
    <property type="term" value="F:phosphatidate phosphatase activity"/>
    <property type="evidence" value="ECO:0000318"/>
    <property type="project" value="GO_Central"/>
</dbReference>
<proteinExistence type="inferred from homology"/>
<evidence type="ECO:0000256" key="5">
    <source>
        <dbReference type="ARBA" id="ARBA00023136"/>
    </source>
</evidence>
<dbReference type="PANTHER" id="PTHR10165">
    <property type="entry name" value="LIPID PHOSPHATE PHOSPHATASE"/>
    <property type="match status" value="1"/>
</dbReference>
<gene>
    <name evidence="9" type="ORF">CHLRE_05g240000v5</name>
</gene>
<dbReference type="EMBL" id="CM008966">
    <property type="protein sequence ID" value="PNW83707.1"/>
    <property type="molecule type" value="Genomic_DNA"/>
</dbReference>
<dbReference type="InterPro" id="IPR000326">
    <property type="entry name" value="PAP2/HPO"/>
</dbReference>
<dbReference type="SMART" id="SM00014">
    <property type="entry name" value="acidPPc"/>
    <property type="match status" value="1"/>
</dbReference>
<evidence type="ECO:0000256" key="4">
    <source>
        <dbReference type="ARBA" id="ARBA00022989"/>
    </source>
</evidence>
<dbReference type="RefSeq" id="XP_042924920.1">
    <property type="nucleotide sequence ID" value="XM_043062357.1"/>
</dbReference>
<dbReference type="GO" id="GO:0006644">
    <property type="term" value="P:phospholipid metabolic process"/>
    <property type="evidence" value="ECO:0000318"/>
    <property type="project" value="GO_Central"/>
</dbReference>
<evidence type="ECO:0000256" key="6">
    <source>
        <dbReference type="SAM" id="MobiDB-lite"/>
    </source>
</evidence>
<dbReference type="PaxDb" id="3055-EDO99916"/>
<dbReference type="AlphaFoldDB" id="A0A2K3DT60"/>
<keyword evidence="3 7" id="KW-0812">Transmembrane</keyword>
<dbReference type="GeneID" id="5723322"/>
<feature type="region of interest" description="Disordered" evidence="6">
    <location>
        <begin position="263"/>
        <end position="284"/>
    </location>
</feature>
<sequence>MVNWNSIGHFFVYEGYLWDWLTAAVAIVINLVVPAQIDPLNRVYMPNDPTLSYPLEDSSVPTSALYVLVFVLPAVVFAVAAWVKRWTVPSWAFVDWHHAALSIAEGFAFTTGFKRWINLVGRYRPNWLATLQAGDQGEIDDARLSYPSGHSAYMFFSMTVLALYLVGKTELLHRPSQLLFFKAICAMAPMALAAFVAVSRVADYKHAPSDVNAGCFIGFVCGVFAYFLNYPSLFDPASALPKRRGSAVAKAAAEQAAEAAEYGPVPGAPGGSGGGGGAYGTPLQPRMTETAEQLAIMYGASSGGGAASRNGGRSGGGATAVSGRY</sequence>
<dbReference type="KEGG" id="cre:CHLRE_05g240000v5"/>
<feature type="domain" description="Phosphatidic acid phosphatase type 2/haloperoxidase" evidence="8">
    <location>
        <begin position="100"/>
        <end position="226"/>
    </location>
</feature>
<dbReference type="InParanoid" id="A0A2K3DT60"/>
<feature type="compositionally biased region" description="Gly residues" evidence="6">
    <location>
        <begin position="303"/>
        <end position="318"/>
    </location>
</feature>
<dbReference type="InterPro" id="IPR043216">
    <property type="entry name" value="PAP-like"/>
</dbReference>
<comment type="similarity">
    <text evidence="2">Belongs to the PA-phosphatase related phosphoesterase family.</text>
</comment>
<dbReference type="ExpressionAtlas" id="A0A2K3DT60">
    <property type="expression patterns" value="baseline"/>
</dbReference>
<dbReference type="GO" id="GO:0046839">
    <property type="term" value="P:phospholipid dephosphorylation"/>
    <property type="evidence" value="ECO:0000318"/>
    <property type="project" value="GO_Central"/>
</dbReference>
<evidence type="ECO:0000256" key="2">
    <source>
        <dbReference type="ARBA" id="ARBA00008816"/>
    </source>
</evidence>
<dbReference type="SUPFAM" id="SSF48317">
    <property type="entry name" value="Acid phosphatase/Vanadium-dependent haloperoxidase"/>
    <property type="match status" value="1"/>
</dbReference>
<comment type="subcellular location">
    <subcellularLocation>
        <location evidence="1">Membrane</location>
        <topology evidence="1">Multi-pass membrane protein</topology>
    </subcellularLocation>
</comment>
<feature type="transmembrane region" description="Helical" evidence="7">
    <location>
        <begin position="20"/>
        <end position="37"/>
    </location>
</feature>
<accession>A0A2K3DT60</accession>
<dbReference type="OrthoDB" id="10030083at2759"/>
<feature type="transmembrane region" description="Helical" evidence="7">
    <location>
        <begin position="179"/>
        <end position="199"/>
    </location>
</feature>
<reference evidence="9 10" key="1">
    <citation type="journal article" date="2007" name="Science">
        <title>The Chlamydomonas genome reveals the evolution of key animal and plant functions.</title>
        <authorList>
            <person name="Merchant S.S."/>
            <person name="Prochnik S.E."/>
            <person name="Vallon O."/>
            <person name="Harris E.H."/>
            <person name="Karpowicz S.J."/>
            <person name="Witman G.B."/>
            <person name="Terry A."/>
            <person name="Salamov A."/>
            <person name="Fritz-Laylin L.K."/>
            <person name="Marechal-Drouard L."/>
            <person name="Marshall W.F."/>
            <person name="Qu L.H."/>
            <person name="Nelson D.R."/>
            <person name="Sanderfoot A.A."/>
            <person name="Spalding M.H."/>
            <person name="Kapitonov V.V."/>
            <person name="Ren Q."/>
            <person name="Ferris P."/>
            <person name="Lindquist E."/>
            <person name="Shapiro H."/>
            <person name="Lucas S.M."/>
            <person name="Grimwood J."/>
            <person name="Schmutz J."/>
            <person name="Cardol P."/>
            <person name="Cerutti H."/>
            <person name="Chanfreau G."/>
            <person name="Chen C.L."/>
            <person name="Cognat V."/>
            <person name="Croft M.T."/>
            <person name="Dent R."/>
            <person name="Dutcher S."/>
            <person name="Fernandez E."/>
            <person name="Fukuzawa H."/>
            <person name="Gonzalez-Ballester D."/>
            <person name="Gonzalez-Halphen D."/>
            <person name="Hallmann A."/>
            <person name="Hanikenne M."/>
            <person name="Hippler M."/>
            <person name="Inwood W."/>
            <person name="Jabbari K."/>
            <person name="Kalanon M."/>
            <person name="Kuras R."/>
            <person name="Lefebvre P.A."/>
            <person name="Lemaire S.D."/>
            <person name="Lobanov A.V."/>
            <person name="Lohr M."/>
            <person name="Manuell A."/>
            <person name="Meier I."/>
            <person name="Mets L."/>
            <person name="Mittag M."/>
            <person name="Mittelmeier T."/>
            <person name="Moroney J.V."/>
            <person name="Moseley J."/>
            <person name="Napoli C."/>
            <person name="Nedelcu A.M."/>
            <person name="Niyogi K."/>
            <person name="Novoselov S.V."/>
            <person name="Paulsen I.T."/>
            <person name="Pazour G."/>
            <person name="Purton S."/>
            <person name="Ral J.P."/>
            <person name="Riano-Pachon D.M."/>
            <person name="Riekhof W."/>
            <person name="Rymarquis L."/>
            <person name="Schroda M."/>
            <person name="Stern D."/>
            <person name="Umen J."/>
            <person name="Willows R."/>
            <person name="Wilson N."/>
            <person name="Zimmer S.L."/>
            <person name="Allmer J."/>
            <person name="Balk J."/>
            <person name="Bisova K."/>
            <person name="Chen C.J."/>
            <person name="Elias M."/>
            <person name="Gendler K."/>
            <person name="Hauser C."/>
            <person name="Lamb M.R."/>
            <person name="Ledford H."/>
            <person name="Long J.C."/>
            <person name="Minagawa J."/>
            <person name="Page M.D."/>
            <person name="Pan J."/>
            <person name="Pootakham W."/>
            <person name="Roje S."/>
            <person name="Rose A."/>
            <person name="Stahlberg E."/>
            <person name="Terauchi A.M."/>
            <person name="Yang P."/>
            <person name="Ball S."/>
            <person name="Bowler C."/>
            <person name="Dieckmann C.L."/>
            <person name="Gladyshev V.N."/>
            <person name="Green P."/>
            <person name="Jorgensen R."/>
            <person name="Mayfield S."/>
            <person name="Mueller-Roeber B."/>
            <person name="Rajamani S."/>
            <person name="Sayre R.T."/>
            <person name="Brokstein P."/>
            <person name="Dubchak I."/>
            <person name="Goodstein D."/>
            <person name="Hornick L."/>
            <person name="Huang Y.W."/>
            <person name="Jhaveri J."/>
            <person name="Luo Y."/>
            <person name="Martinez D."/>
            <person name="Ngau W.C."/>
            <person name="Otillar B."/>
            <person name="Poliakov A."/>
            <person name="Porter A."/>
            <person name="Szajkowski L."/>
            <person name="Werner G."/>
            <person name="Zhou K."/>
            <person name="Grigoriev I.V."/>
            <person name="Rokhsar D.S."/>
            <person name="Grossman A.R."/>
        </authorList>
    </citation>
    <scope>NUCLEOTIDE SEQUENCE [LARGE SCALE GENOMIC DNA]</scope>
    <source>
        <strain evidence="10">CC-503</strain>
    </source>
</reference>
<evidence type="ECO:0000256" key="7">
    <source>
        <dbReference type="SAM" id="Phobius"/>
    </source>
</evidence>
<feature type="region of interest" description="Disordered" evidence="6">
    <location>
        <begin position="303"/>
        <end position="325"/>
    </location>
</feature>
<dbReference type="OMA" id="CAMAPMA"/>
<dbReference type="GO" id="GO:0016020">
    <property type="term" value="C:membrane"/>
    <property type="evidence" value="ECO:0000318"/>
    <property type="project" value="GO_Central"/>
</dbReference>
<evidence type="ECO:0000313" key="9">
    <source>
        <dbReference type="EMBL" id="PNW83707.1"/>
    </source>
</evidence>
<dbReference type="Gene3D" id="1.20.144.10">
    <property type="entry name" value="Phosphatidic acid phosphatase type 2/haloperoxidase"/>
    <property type="match status" value="1"/>
</dbReference>
<dbReference type="Proteomes" id="UP000006906">
    <property type="component" value="Chromosome 5"/>
</dbReference>
<evidence type="ECO:0000256" key="1">
    <source>
        <dbReference type="ARBA" id="ARBA00004141"/>
    </source>
</evidence>